<dbReference type="EMBL" id="GL379788">
    <property type="protein sequence ID" value="EGT40731.1"/>
    <property type="molecule type" value="Genomic_DNA"/>
</dbReference>
<dbReference type="AlphaFoldDB" id="G0MB38"/>
<dbReference type="InParanoid" id="G0MB38"/>
<reference evidence="2" key="1">
    <citation type="submission" date="2011-07" db="EMBL/GenBank/DDBJ databases">
        <authorList>
            <consortium name="Caenorhabditis brenneri Sequencing and Analysis Consortium"/>
            <person name="Wilson R.K."/>
        </authorList>
    </citation>
    <scope>NUCLEOTIDE SEQUENCE [LARGE SCALE GENOMIC DNA]</scope>
    <source>
        <strain evidence="2">PB2801</strain>
    </source>
</reference>
<dbReference type="Proteomes" id="UP000008068">
    <property type="component" value="Unassembled WGS sequence"/>
</dbReference>
<sequence>MRRNSWSVHLTSQQQVFCRVTGNEW</sequence>
<evidence type="ECO:0000313" key="1">
    <source>
        <dbReference type="EMBL" id="EGT40731.1"/>
    </source>
</evidence>
<accession>G0MB38</accession>
<name>G0MB38_CAEBE</name>
<dbReference type="HOGENOM" id="CLU_3419560_0_0_1"/>
<gene>
    <name evidence="1" type="ORF">CAEBREN_04103</name>
</gene>
<evidence type="ECO:0000313" key="2">
    <source>
        <dbReference type="Proteomes" id="UP000008068"/>
    </source>
</evidence>
<keyword evidence="2" id="KW-1185">Reference proteome</keyword>
<protein>
    <submittedName>
        <fullName evidence="1">Uncharacterized protein</fullName>
    </submittedName>
</protein>
<organism evidence="2">
    <name type="scientific">Caenorhabditis brenneri</name>
    <name type="common">Nematode worm</name>
    <dbReference type="NCBI Taxonomy" id="135651"/>
    <lineage>
        <taxon>Eukaryota</taxon>
        <taxon>Metazoa</taxon>
        <taxon>Ecdysozoa</taxon>
        <taxon>Nematoda</taxon>
        <taxon>Chromadorea</taxon>
        <taxon>Rhabditida</taxon>
        <taxon>Rhabditina</taxon>
        <taxon>Rhabditomorpha</taxon>
        <taxon>Rhabditoidea</taxon>
        <taxon>Rhabditidae</taxon>
        <taxon>Peloderinae</taxon>
        <taxon>Caenorhabditis</taxon>
    </lineage>
</organism>
<proteinExistence type="predicted"/>